<comment type="catalytic activity">
    <reaction evidence="1">
        <text>[protein]-peptidylproline (omega=180) = [protein]-peptidylproline (omega=0)</text>
        <dbReference type="Rhea" id="RHEA:16237"/>
        <dbReference type="Rhea" id="RHEA-COMP:10747"/>
        <dbReference type="Rhea" id="RHEA-COMP:10748"/>
        <dbReference type="ChEBI" id="CHEBI:83833"/>
        <dbReference type="ChEBI" id="CHEBI:83834"/>
        <dbReference type="EC" id="5.2.1.8"/>
    </reaction>
</comment>
<evidence type="ECO:0000313" key="8">
    <source>
        <dbReference type="Proteomes" id="UP000218181"/>
    </source>
</evidence>
<dbReference type="PANTHER" id="PTHR47245:SF1">
    <property type="entry name" value="FOLDASE PROTEIN PRSA"/>
    <property type="match status" value="1"/>
</dbReference>
<keyword evidence="5" id="KW-0413">Isomerase</keyword>
<keyword evidence="8" id="KW-1185">Reference proteome</keyword>
<dbReference type="PROSITE" id="PS51257">
    <property type="entry name" value="PROKAR_LIPOPROTEIN"/>
    <property type="match status" value="1"/>
</dbReference>
<evidence type="ECO:0000256" key="5">
    <source>
        <dbReference type="ARBA" id="ARBA00023235"/>
    </source>
</evidence>
<protein>
    <recommendedName>
        <fullName evidence="2">peptidylprolyl isomerase</fullName>
        <ecNumber evidence="2">5.2.1.8</ecNumber>
    </recommendedName>
</protein>
<gene>
    <name evidence="7" type="ORF">RT41_GL000087</name>
</gene>
<proteinExistence type="predicted"/>
<organism evidence="7 8">
    <name type="scientific">Lactococcus fujiensis JCM 16395</name>
    <dbReference type="NCBI Taxonomy" id="1291764"/>
    <lineage>
        <taxon>Bacteria</taxon>
        <taxon>Bacillati</taxon>
        <taxon>Bacillota</taxon>
        <taxon>Bacilli</taxon>
        <taxon>Lactobacillales</taxon>
        <taxon>Streptococcaceae</taxon>
        <taxon>Lactococcus</taxon>
    </lineage>
</organism>
<dbReference type="EC" id="5.2.1.8" evidence="2"/>
<dbReference type="STRING" id="1291764.GCA_001311235_00490"/>
<feature type="chain" id="PRO_5012630797" description="peptidylprolyl isomerase" evidence="6">
    <location>
        <begin position="36"/>
        <end position="308"/>
    </location>
</feature>
<reference evidence="7 8" key="1">
    <citation type="submission" date="2014-12" db="EMBL/GenBank/DDBJ databases">
        <title>Draft genome sequences of 10 type strains of Lactococcus.</title>
        <authorList>
            <person name="Sun Z."/>
            <person name="Zhong Z."/>
            <person name="Liu W."/>
            <person name="Zhang W."/>
            <person name="Zhang H."/>
        </authorList>
    </citation>
    <scope>NUCLEOTIDE SEQUENCE [LARGE SCALE GENOMIC DNA]</scope>
    <source>
        <strain evidence="7 8">JCM 16395</strain>
    </source>
</reference>
<comment type="caution">
    <text evidence="7">The sequence shown here is derived from an EMBL/GenBank/DDBJ whole genome shotgun (WGS) entry which is preliminary data.</text>
</comment>
<dbReference type="Proteomes" id="UP000218181">
    <property type="component" value="Unassembled WGS sequence"/>
</dbReference>
<keyword evidence="3 6" id="KW-0732">Signal</keyword>
<dbReference type="SUPFAM" id="SSF109998">
    <property type="entry name" value="Triger factor/SurA peptide-binding domain-like"/>
    <property type="match status" value="1"/>
</dbReference>
<dbReference type="Gene3D" id="1.10.4030.10">
    <property type="entry name" value="Porin chaperone SurA, peptide-binding domain"/>
    <property type="match status" value="1"/>
</dbReference>
<evidence type="ECO:0000256" key="3">
    <source>
        <dbReference type="ARBA" id="ARBA00022729"/>
    </source>
</evidence>
<dbReference type="InterPro" id="IPR027304">
    <property type="entry name" value="Trigger_fact/SurA_dom_sf"/>
</dbReference>
<feature type="signal peptide" evidence="6">
    <location>
        <begin position="1"/>
        <end position="35"/>
    </location>
</feature>
<name>A0A2A5RPF3_9LACT</name>
<evidence type="ECO:0000256" key="1">
    <source>
        <dbReference type="ARBA" id="ARBA00000971"/>
    </source>
</evidence>
<evidence type="ECO:0000256" key="4">
    <source>
        <dbReference type="ARBA" id="ARBA00023110"/>
    </source>
</evidence>
<dbReference type="InterPro" id="IPR050245">
    <property type="entry name" value="PrsA_foldase"/>
</dbReference>
<evidence type="ECO:0000256" key="6">
    <source>
        <dbReference type="SAM" id="SignalP"/>
    </source>
</evidence>
<evidence type="ECO:0000313" key="7">
    <source>
        <dbReference type="EMBL" id="PCS01323.1"/>
    </source>
</evidence>
<dbReference type="AlphaFoldDB" id="A0A2A5RPF3"/>
<keyword evidence="4" id="KW-0697">Rotamase</keyword>
<dbReference type="GO" id="GO:0003755">
    <property type="term" value="F:peptidyl-prolyl cis-trans isomerase activity"/>
    <property type="evidence" value="ECO:0007669"/>
    <property type="project" value="UniProtKB-KW"/>
</dbReference>
<dbReference type="EMBL" id="JXJU01000001">
    <property type="protein sequence ID" value="PCS01323.1"/>
    <property type="molecule type" value="Genomic_DNA"/>
</dbReference>
<accession>A0A2A5RPF3</accession>
<evidence type="ECO:0000256" key="2">
    <source>
        <dbReference type="ARBA" id="ARBA00013194"/>
    </source>
</evidence>
<sequence>MKEIILKFKKLGLVLSTVAAGVALITLSGCSNSSASEDIITMKGDTVQVSDLYSAAKEFPAMSTNTLLQNVTFDKIFEKESSIAKEATSKKIDTQYNTIKDQYGSQFETALSQQGLSTSNFKAYLKTQLLEQAAIEQDIAKTQYTTANLKTAWESYHPEVSAIVLTETTKDAATKAIAANKADASKFNTDNASSKVSFDSTSTSVPTDVQTAAWKLKNDQISDVITSTSTSTGTTSYYVVKMIKTSDKGTDMNKYKSELKNIIKTQKMSDTSYVSSVIAGYLKKYNVTVKENAFSSLFSQFTSTSSSN</sequence>
<dbReference type="PANTHER" id="PTHR47245">
    <property type="entry name" value="PEPTIDYLPROLYL ISOMERASE"/>
    <property type="match status" value="1"/>
</dbReference>